<dbReference type="EMBL" id="JACTNZ010000003">
    <property type="protein sequence ID" value="KAG5557457.1"/>
    <property type="molecule type" value="Genomic_DNA"/>
</dbReference>
<dbReference type="SUPFAM" id="SSF101936">
    <property type="entry name" value="DNA-binding pseudobarrel domain"/>
    <property type="match status" value="1"/>
</dbReference>
<gene>
    <name evidence="6" type="ORF">RHGRI_007635</name>
</gene>
<dbReference type="InterPro" id="IPR015300">
    <property type="entry name" value="DNA-bd_pseudobarrel_sf"/>
</dbReference>
<protein>
    <submittedName>
        <fullName evidence="6">Uncharacterized protein</fullName>
    </submittedName>
</protein>
<comment type="caution">
    <text evidence="6">The sequence shown here is derived from an EMBL/GenBank/DDBJ whole genome shotgun (WGS) entry which is preliminary data.</text>
</comment>
<reference evidence="6" key="1">
    <citation type="submission" date="2020-08" db="EMBL/GenBank/DDBJ databases">
        <title>Plant Genome Project.</title>
        <authorList>
            <person name="Zhang R.-G."/>
        </authorList>
    </citation>
    <scope>NUCLEOTIDE SEQUENCE</scope>
    <source>
        <strain evidence="6">WSP0</strain>
        <tissue evidence="6">Leaf</tissue>
    </source>
</reference>
<dbReference type="Proteomes" id="UP000823749">
    <property type="component" value="Chromosome 3"/>
</dbReference>
<dbReference type="GO" id="GO:0005634">
    <property type="term" value="C:nucleus"/>
    <property type="evidence" value="ECO:0007669"/>
    <property type="project" value="UniProtKB-SubCell"/>
</dbReference>
<evidence type="ECO:0000256" key="3">
    <source>
        <dbReference type="ARBA" id="ARBA00023125"/>
    </source>
</evidence>
<evidence type="ECO:0000313" key="7">
    <source>
        <dbReference type="Proteomes" id="UP000823749"/>
    </source>
</evidence>
<evidence type="ECO:0000313" key="6">
    <source>
        <dbReference type="EMBL" id="KAG5557457.1"/>
    </source>
</evidence>
<evidence type="ECO:0000256" key="4">
    <source>
        <dbReference type="ARBA" id="ARBA00023163"/>
    </source>
</evidence>
<keyword evidence="7" id="KW-1185">Reference proteome</keyword>
<sequence length="350" mass="41268">MDIIDFPFVRCFPKHNRRTDRTAGSVYYLANYAGDIEKVAFSLLADDNTVVYKACADFREKYYVFPIGSTRVWNSEEAMLTYADKMIWFSFLFRSRESMYYDLLDMMKGHVGLPRILQQIAGVIIRCSIFLPDWDERFGNESKSSLWILLRNQGKIWLVHVIHNQFGEGWADFWDSHKLRRGFKIIFGCERSWIFDVVVLMINLEPLYYDWSTITHEFQEASIMPFVIDDLGTPRHLRTSCFPSMMSTKERIMQFGYDCGSGKCIFKVFGKRFRDFCHDARVDEVFIQMRNKRWAVPRINNRIDRASLALFFNALNLQSLDFLLVIAFDAKDMNVIVFTADGIERVYHWT</sequence>
<organism evidence="6 7">
    <name type="scientific">Rhododendron griersonianum</name>
    <dbReference type="NCBI Taxonomy" id="479676"/>
    <lineage>
        <taxon>Eukaryota</taxon>
        <taxon>Viridiplantae</taxon>
        <taxon>Streptophyta</taxon>
        <taxon>Embryophyta</taxon>
        <taxon>Tracheophyta</taxon>
        <taxon>Spermatophyta</taxon>
        <taxon>Magnoliopsida</taxon>
        <taxon>eudicotyledons</taxon>
        <taxon>Gunneridae</taxon>
        <taxon>Pentapetalae</taxon>
        <taxon>asterids</taxon>
        <taxon>Ericales</taxon>
        <taxon>Ericaceae</taxon>
        <taxon>Ericoideae</taxon>
        <taxon>Rhodoreae</taxon>
        <taxon>Rhododendron</taxon>
    </lineage>
</organism>
<keyword evidence="2" id="KW-0805">Transcription regulation</keyword>
<keyword evidence="3" id="KW-0238">DNA-binding</keyword>
<dbReference type="AlphaFoldDB" id="A0AAV6L0H7"/>
<keyword evidence="4" id="KW-0804">Transcription</keyword>
<evidence type="ECO:0000256" key="1">
    <source>
        <dbReference type="ARBA" id="ARBA00004123"/>
    </source>
</evidence>
<dbReference type="GO" id="GO:0003677">
    <property type="term" value="F:DNA binding"/>
    <property type="evidence" value="ECO:0007669"/>
    <property type="project" value="UniProtKB-KW"/>
</dbReference>
<proteinExistence type="predicted"/>
<evidence type="ECO:0000256" key="2">
    <source>
        <dbReference type="ARBA" id="ARBA00023015"/>
    </source>
</evidence>
<accession>A0AAV6L0H7</accession>
<keyword evidence="5" id="KW-0539">Nucleus</keyword>
<comment type="subcellular location">
    <subcellularLocation>
        <location evidence="1">Nucleus</location>
    </subcellularLocation>
</comment>
<name>A0AAV6L0H7_9ERIC</name>
<evidence type="ECO:0000256" key="5">
    <source>
        <dbReference type="ARBA" id="ARBA00023242"/>
    </source>
</evidence>